<comment type="caution">
    <text evidence="4">The sequence shown here is derived from an EMBL/GenBank/DDBJ whole genome shotgun (WGS) entry which is preliminary data.</text>
</comment>
<feature type="domain" description="DUF632" evidence="2">
    <location>
        <begin position="415"/>
        <end position="737"/>
    </location>
</feature>
<protein>
    <recommendedName>
        <fullName evidence="6">BZIP transcription factor</fullName>
    </recommendedName>
</protein>
<accession>A0A7J7MSV5</accession>
<evidence type="ECO:0000256" key="1">
    <source>
        <dbReference type="SAM" id="MobiDB-lite"/>
    </source>
</evidence>
<dbReference type="Pfam" id="PF04782">
    <property type="entry name" value="DUF632"/>
    <property type="match status" value="1"/>
</dbReference>
<dbReference type="Pfam" id="PF04783">
    <property type="entry name" value="DUF630"/>
    <property type="match status" value="1"/>
</dbReference>
<dbReference type="Proteomes" id="UP000541444">
    <property type="component" value="Unassembled WGS sequence"/>
</dbReference>
<organism evidence="4 5">
    <name type="scientific">Kingdonia uniflora</name>
    <dbReference type="NCBI Taxonomy" id="39325"/>
    <lineage>
        <taxon>Eukaryota</taxon>
        <taxon>Viridiplantae</taxon>
        <taxon>Streptophyta</taxon>
        <taxon>Embryophyta</taxon>
        <taxon>Tracheophyta</taxon>
        <taxon>Spermatophyta</taxon>
        <taxon>Magnoliopsida</taxon>
        <taxon>Ranunculales</taxon>
        <taxon>Circaeasteraceae</taxon>
        <taxon>Kingdonia</taxon>
    </lineage>
</organism>
<evidence type="ECO:0000259" key="3">
    <source>
        <dbReference type="Pfam" id="PF04783"/>
    </source>
</evidence>
<feature type="domain" description="DUF630" evidence="3">
    <location>
        <begin position="1"/>
        <end position="58"/>
    </location>
</feature>
<evidence type="ECO:0000313" key="4">
    <source>
        <dbReference type="EMBL" id="KAF6157778.1"/>
    </source>
</evidence>
<evidence type="ECO:0008006" key="6">
    <source>
        <dbReference type="Google" id="ProtNLM"/>
    </source>
</evidence>
<dbReference type="AlphaFoldDB" id="A0A7J7MSV5"/>
<evidence type="ECO:0000313" key="5">
    <source>
        <dbReference type="Proteomes" id="UP000541444"/>
    </source>
</evidence>
<dbReference type="InterPro" id="IPR006867">
    <property type="entry name" value="DUF632"/>
</dbReference>
<evidence type="ECO:0000259" key="2">
    <source>
        <dbReference type="Pfam" id="PF04782"/>
    </source>
</evidence>
<dbReference type="OrthoDB" id="658187at2759"/>
<gene>
    <name evidence="4" type="ORF">GIB67_038246</name>
</gene>
<feature type="compositionally biased region" description="Low complexity" evidence="1">
    <location>
        <begin position="476"/>
        <end position="493"/>
    </location>
</feature>
<feature type="region of interest" description="Disordered" evidence="1">
    <location>
        <begin position="67"/>
        <end position="173"/>
    </location>
</feature>
<feature type="compositionally biased region" description="Basic and acidic residues" evidence="1">
    <location>
        <begin position="349"/>
        <end position="362"/>
    </location>
</feature>
<dbReference type="PANTHER" id="PTHR21450">
    <property type="entry name" value="PROTEIN ALTERED PHOSPHATE STARVATION RESPONSE 1"/>
    <property type="match status" value="1"/>
</dbReference>
<feature type="compositionally biased region" description="Low complexity" evidence="1">
    <location>
        <begin position="214"/>
        <end position="227"/>
    </location>
</feature>
<feature type="region of interest" description="Disordered" evidence="1">
    <location>
        <begin position="349"/>
        <end position="373"/>
    </location>
</feature>
<feature type="compositionally biased region" description="Pro residues" evidence="1">
    <location>
        <begin position="264"/>
        <end position="275"/>
    </location>
</feature>
<feature type="region of interest" description="Disordered" evidence="1">
    <location>
        <begin position="204"/>
        <end position="227"/>
    </location>
</feature>
<dbReference type="EMBL" id="JACGCM010001259">
    <property type="protein sequence ID" value="KAF6157778.1"/>
    <property type="molecule type" value="Genomic_DNA"/>
</dbReference>
<feature type="region of interest" description="Disordered" evidence="1">
    <location>
        <begin position="244"/>
        <end position="318"/>
    </location>
</feature>
<proteinExistence type="predicted"/>
<dbReference type="PANTHER" id="PTHR21450:SF41">
    <property type="entry name" value="RNA POLYMERASE SUBUNIT BETA, PUTATIVE (DUF630 AND DUF632)-RELATED"/>
    <property type="match status" value="1"/>
</dbReference>
<keyword evidence="5" id="KW-1185">Reference proteome</keyword>
<name>A0A7J7MSV5_9MAGN</name>
<feature type="compositionally biased region" description="Basic and acidic residues" evidence="1">
    <location>
        <begin position="300"/>
        <end position="309"/>
    </location>
</feature>
<feature type="compositionally biased region" description="Acidic residues" evidence="1">
    <location>
        <begin position="120"/>
        <end position="132"/>
    </location>
</feature>
<reference evidence="4 5" key="1">
    <citation type="journal article" date="2020" name="IScience">
        <title>Genome Sequencing of the Endangered Kingdonia uniflora (Circaeasteraceae, Ranunculales) Reveals Potential Mechanisms of Evolutionary Specialization.</title>
        <authorList>
            <person name="Sun Y."/>
            <person name="Deng T."/>
            <person name="Zhang A."/>
            <person name="Moore M.J."/>
            <person name="Landis J.B."/>
            <person name="Lin N."/>
            <person name="Zhang H."/>
            <person name="Zhang X."/>
            <person name="Huang J."/>
            <person name="Zhang X."/>
            <person name="Sun H."/>
            <person name="Wang H."/>
        </authorList>
    </citation>
    <scope>NUCLEOTIDE SEQUENCE [LARGE SCALE GENOMIC DNA]</scope>
    <source>
        <strain evidence="4">TB1705</strain>
        <tissue evidence="4">Leaf</tissue>
    </source>
</reference>
<dbReference type="InterPro" id="IPR006868">
    <property type="entry name" value="DUF630"/>
</dbReference>
<sequence>MGCTNSKLDELPAVVLCRNRCNFINEAIRYRYSFAEAHVAYIDSLKVIGFSLDRLFSQDLVNSPPSPVLPLPPHRKGDPVVPVEAVKGGGVSVSSPPPYHQHHSHSHSNSGSHLQFHSDSEDDDDDDEDEDGHIDFHDHEEEEEDYSGNLSTSHYNNNNNNNNNDRETLGSMQGGFMNMSMNYMRNKAIPSVVYQQRPISPETVHMGGGSYSDYPNQENPNPYQYYNNYAPSYPPPYGNDGFYGSAAPYGSSQPPRASEASTSKPPPPPPSPPRTSPWDFLNPFPYDSVEKYYTSNTPSRDSKEVREEEGIPDLEDDNYQHEVVKEVHGKQKFKNVSDGNVYSKMGHDEVHEKGKNVEETFRGKRPSGASTENDGMEYEVHVVEKKVVGNEERSMDQDNVTAFKAQGGGSSRGVNEVMREIKVQFDRASESGNEVSQMLEVGKVHYPRRNVVYQVSSKMLHSVTPSLSVISSQTSTSKSAESSSSTEQTSAGSVFSGFEEDTGMRSGNLSSTLLKLKIWEKKLYDEVKAEEKLRVVHERKSRRLKDLDKKGAEAHKVDSTRTLVRSLSTKIRIAIQVVDKISIKINTLRDEELWPQINELINGLIMMWKVMVECHHNQCQAIAEAKNLDAIASSGKLSDAHFEVIKQLELELLRWTSNFRGWVTAQKEYIKALNGWLLKCLFIEREETADGVVPFSPGRIGAPPVFVICNQWAQSMEDIISEEEVLQALRGFALSVRYLRERHNTELRMRTMVDTKALERDELKMQKEWQKVDKELVLLGRGPVHIMHTSDTANISSLQLGLKQIFEAMERFTANSMSVYEQLRVRSEEERLAQENSKVP</sequence>
<feature type="region of interest" description="Disordered" evidence="1">
    <location>
        <begin position="476"/>
        <end position="498"/>
    </location>
</feature>